<accession>A0A956NF69</accession>
<dbReference type="InterPro" id="IPR029044">
    <property type="entry name" value="Nucleotide-diphossugar_trans"/>
</dbReference>
<dbReference type="AlphaFoldDB" id="A0A956NF69"/>
<dbReference type="GO" id="GO:0016757">
    <property type="term" value="F:glycosyltransferase activity"/>
    <property type="evidence" value="ECO:0007669"/>
    <property type="project" value="UniProtKB-KW"/>
</dbReference>
<dbReference type="Pfam" id="PF00535">
    <property type="entry name" value="Glycos_transf_2"/>
    <property type="match status" value="1"/>
</dbReference>
<dbReference type="SUPFAM" id="SSF53448">
    <property type="entry name" value="Nucleotide-diphospho-sugar transferases"/>
    <property type="match status" value="1"/>
</dbReference>
<feature type="non-terminal residue" evidence="2">
    <location>
        <position position="75"/>
    </location>
</feature>
<proteinExistence type="predicted"/>
<dbReference type="InterPro" id="IPR050256">
    <property type="entry name" value="Glycosyltransferase_2"/>
</dbReference>
<dbReference type="PANTHER" id="PTHR48090">
    <property type="entry name" value="UNDECAPRENYL-PHOSPHATE 4-DEOXY-4-FORMAMIDO-L-ARABINOSE TRANSFERASE-RELATED"/>
    <property type="match status" value="1"/>
</dbReference>
<dbReference type="EMBL" id="JAGQHS010000156">
    <property type="protein sequence ID" value="MCA9758267.1"/>
    <property type="molecule type" value="Genomic_DNA"/>
</dbReference>
<dbReference type="InterPro" id="IPR001173">
    <property type="entry name" value="Glyco_trans_2-like"/>
</dbReference>
<protein>
    <submittedName>
        <fullName evidence="2">Glycosyltransferase</fullName>
        <ecNumber evidence="2">2.4.-.-</ecNumber>
    </submittedName>
</protein>
<evidence type="ECO:0000259" key="1">
    <source>
        <dbReference type="Pfam" id="PF00535"/>
    </source>
</evidence>
<comment type="caution">
    <text evidence="2">The sequence shown here is derived from an EMBL/GenBank/DDBJ whole genome shotgun (WGS) entry which is preliminary data.</text>
</comment>
<dbReference type="PANTHER" id="PTHR48090:SF7">
    <property type="entry name" value="RFBJ PROTEIN"/>
    <property type="match status" value="1"/>
</dbReference>
<keyword evidence="2" id="KW-0808">Transferase</keyword>
<keyword evidence="2" id="KW-0328">Glycosyltransferase</keyword>
<dbReference type="EC" id="2.4.-.-" evidence="2"/>
<evidence type="ECO:0000313" key="3">
    <source>
        <dbReference type="Proteomes" id="UP000739538"/>
    </source>
</evidence>
<evidence type="ECO:0000313" key="2">
    <source>
        <dbReference type="EMBL" id="MCA9758267.1"/>
    </source>
</evidence>
<gene>
    <name evidence="2" type="ORF">KDA27_20905</name>
</gene>
<reference evidence="2" key="2">
    <citation type="journal article" date="2021" name="Microbiome">
        <title>Successional dynamics and alternative stable states in a saline activated sludge microbial community over 9 years.</title>
        <authorList>
            <person name="Wang Y."/>
            <person name="Ye J."/>
            <person name="Ju F."/>
            <person name="Liu L."/>
            <person name="Boyd J.A."/>
            <person name="Deng Y."/>
            <person name="Parks D.H."/>
            <person name="Jiang X."/>
            <person name="Yin X."/>
            <person name="Woodcroft B.J."/>
            <person name="Tyson G.W."/>
            <person name="Hugenholtz P."/>
            <person name="Polz M.F."/>
            <person name="Zhang T."/>
        </authorList>
    </citation>
    <scope>NUCLEOTIDE SEQUENCE</scope>
    <source>
        <strain evidence="2">HKST-UBA02</strain>
    </source>
</reference>
<reference evidence="2" key="1">
    <citation type="submission" date="2020-04" db="EMBL/GenBank/DDBJ databases">
        <authorList>
            <person name="Zhang T."/>
        </authorList>
    </citation>
    <scope>NUCLEOTIDE SEQUENCE</scope>
    <source>
        <strain evidence="2">HKST-UBA02</strain>
    </source>
</reference>
<dbReference type="Proteomes" id="UP000739538">
    <property type="component" value="Unassembled WGS sequence"/>
</dbReference>
<organism evidence="2 3">
    <name type="scientific">Eiseniibacteriota bacterium</name>
    <dbReference type="NCBI Taxonomy" id="2212470"/>
    <lineage>
        <taxon>Bacteria</taxon>
        <taxon>Candidatus Eiseniibacteriota</taxon>
    </lineage>
</organism>
<dbReference type="Gene3D" id="3.90.550.10">
    <property type="entry name" value="Spore Coat Polysaccharide Biosynthesis Protein SpsA, Chain A"/>
    <property type="match status" value="1"/>
</dbReference>
<sequence>MTVDAPMISVVIPCYNESENVAELHDRLSRALPAEGDVTAEFILVDDGSTDGTSRLLDEIAVRDPRTIVVHHDAR</sequence>
<name>A0A956NF69_UNCEI</name>
<feature type="domain" description="Glycosyltransferase 2-like" evidence="1">
    <location>
        <begin position="9"/>
        <end position="73"/>
    </location>
</feature>